<dbReference type="GO" id="GO:0003676">
    <property type="term" value="F:nucleic acid binding"/>
    <property type="evidence" value="ECO:0007669"/>
    <property type="project" value="InterPro"/>
</dbReference>
<gene>
    <name evidence="1" type="ORF">RCL2_000899000</name>
</gene>
<dbReference type="InterPro" id="IPR036397">
    <property type="entry name" value="RNaseH_sf"/>
</dbReference>
<dbReference type="OrthoDB" id="10044727at2759"/>
<dbReference type="Gene3D" id="3.30.420.10">
    <property type="entry name" value="Ribonuclease H-like superfamily/Ribonuclease H"/>
    <property type="match status" value="1"/>
</dbReference>
<organism evidence="1 2">
    <name type="scientific">Rhizophagus clarus</name>
    <dbReference type="NCBI Taxonomy" id="94130"/>
    <lineage>
        <taxon>Eukaryota</taxon>
        <taxon>Fungi</taxon>
        <taxon>Fungi incertae sedis</taxon>
        <taxon>Mucoromycota</taxon>
        <taxon>Glomeromycotina</taxon>
        <taxon>Glomeromycetes</taxon>
        <taxon>Glomerales</taxon>
        <taxon>Glomeraceae</taxon>
        <taxon>Rhizophagus</taxon>
    </lineage>
</organism>
<accession>A0A8H3L589</accession>
<comment type="caution">
    <text evidence="1">The sequence shown here is derived from an EMBL/GenBank/DDBJ whole genome shotgun (WGS) entry which is preliminary data.</text>
</comment>
<dbReference type="PANTHER" id="PTHR35871:SF1">
    <property type="entry name" value="CXC1-LIKE CYSTEINE CLUSTER ASSOCIATED WITH KDZ TRANSPOSASES DOMAIN-CONTAINING PROTEIN"/>
    <property type="match status" value="1"/>
</dbReference>
<protein>
    <submittedName>
        <fullName evidence="1">Uncharacterized protein</fullName>
    </submittedName>
</protein>
<evidence type="ECO:0000313" key="1">
    <source>
        <dbReference type="EMBL" id="GES81747.1"/>
    </source>
</evidence>
<reference evidence="1" key="1">
    <citation type="submission" date="2019-10" db="EMBL/GenBank/DDBJ databases">
        <title>Conservation and host-specific expression of non-tandemly repeated heterogenous ribosome RNA gene in arbuscular mycorrhizal fungi.</title>
        <authorList>
            <person name="Maeda T."/>
            <person name="Kobayashi Y."/>
            <person name="Nakagawa T."/>
            <person name="Ezawa T."/>
            <person name="Yamaguchi K."/>
            <person name="Bino T."/>
            <person name="Nishimoto Y."/>
            <person name="Shigenobu S."/>
            <person name="Kawaguchi M."/>
        </authorList>
    </citation>
    <scope>NUCLEOTIDE SEQUENCE</scope>
    <source>
        <strain evidence="1">HR1</strain>
    </source>
</reference>
<dbReference type="EMBL" id="BLAL01000058">
    <property type="protein sequence ID" value="GES81747.1"/>
    <property type="molecule type" value="Genomic_DNA"/>
</dbReference>
<dbReference type="PANTHER" id="PTHR35871">
    <property type="entry name" value="EXPRESSED PROTEIN"/>
    <property type="match status" value="1"/>
</dbReference>
<proteinExistence type="predicted"/>
<sequence length="730" mass="86136">MTRKTKRQQQVSKISRKKGRFISQDQVFVEELVTEEIETAEESEKWIENDIIEERMEGEAVEDWVDDETVENWTEENLKEFEEVGERLTTEVLCWHDGAAKSIRAVYTGNSRTTVWRKKNEKKRLSDDAKGMKTLDNFFKNTEIRSSETLHSLRSSPFPSSSPFPEITQNPLFSVDNLHKRLEEINQQCLITKSVKKNKELFTYDHLRRLSIRRFIQLLLDGQGKMDASNNIAQAVWNKGTYMATCIRKWGSHFIQTGELLVYRQGKHTKLWSLINDEDFKNECQVWLRQQTPESRSPTNLKKYIEETVFPKLTGHIKKETISEKTCRNYMHFWGYKYDEKKKGVYYDGHERPDVVEYRKEWLKRMFEYKKSMKDFDGDILDVVLEPQLKPEEKEIVQVTHDECHFYANDGQRKIWMKKDEDILRSKHIGRSIMVSAFLCPCHGLLQLSDEQLQVNPHIEHKEAVVLRSIQSDGYWKSEHMLDQLVHQAIPIFEILHPGCTGVFCFDQSTNHNAMAGDALVATKMNLSPGGKQPKMRDGWYINEYGEKCIQSMIFPDNHHLKGQPKGIKQVLKERNLWPIREIRLTCEQCSGKYDDVNLERVDCCARRIMSLQPDFCEQRSILEEAIIKAEHIFERYPKFHCECNFIERFWGFAKRETRRICSYNFADLMKRVPEVLVSVPITTIRKFARKSWRYMDAYDKGLEGRTAEWAVSKYKSHRRLPENIENLME</sequence>
<dbReference type="AlphaFoldDB" id="A0A8H3L589"/>
<dbReference type="Proteomes" id="UP000615446">
    <property type="component" value="Unassembled WGS sequence"/>
</dbReference>
<evidence type="ECO:0000313" key="2">
    <source>
        <dbReference type="Proteomes" id="UP000615446"/>
    </source>
</evidence>
<name>A0A8H3L589_9GLOM</name>